<keyword evidence="2" id="KW-0694">RNA-binding</keyword>
<evidence type="ECO:0000259" key="3">
    <source>
        <dbReference type="Pfam" id="PF10150"/>
    </source>
</evidence>
<keyword evidence="1" id="KW-0378">Hydrolase</keyword>
<keyword evidence="5" id="KW-1185">Reference proteome</keyword>
<proteinExistence type="predicted"/>
<sequence length="285" mass="33275">MNEFAFYFEDSKSYFGIVRDERLLFFKTIVNNLAKGTIVRANSFRKLKALDSYEVILPSGVKGILPFKDSLPITGQKILEITHEANLQKALRLSEKTQMVEKFKDEVNFTPSPAILYSDKFKLVKEKAKEFDIKFIKTNSLDLKNKLKDSFDIQFDKNYNPFYDYKISNLFSIKDKRKIDLDSGISIYLDRLEALSVVDINSGSFKLESKIKTAKYVNEFCVKHILNALVINEIKGIIIIDAIRTDNKSLFRLIDIFKREFELRKIIYDISYTKNKLIEILIRRN</sequence>
<dbReference type="Proteomes" id="UP001357733">
    <property type="component" value="Unassembled WGS sequence"/>
</dbReference>
<dbReference type="AlphaFoldDB" id="A0AAW9MRW2"/>
<dbReference type="InterPro" id="IPR019307">
    <property type="entry name" value="RNA-bd_AU-1/RNase_E/G"/>
</dbReference>
<gene>
    <name evidence="4" type="ORF">VLK81_07625</name>
</gene>
<accession>A0AAW9MRW2</accession>
<protein>
    <submittedName>
        <fullName evidence="4">Ribonuclease E/G</fullName>
    </submittedName>
</protein>
<reference evidence="4 5" key="1">
    <citation type="submission" date="2024-01" db="EMBL/GenBank/DDBJ databases">
        <title>Complete genome sequence of Citroniella saccharovorans strain M6.X9, isolated from human fecal sample.</title>
        <authorList>
            <person name="Cheng G."/>
            <person name="Westerholm M."/>
            <person name="Schnurer A."/>
        </authorList>
    </citation>
    <scope>NUCLEOTIDE SEQUENCE [LARGE SCALE GENOMIC DNA]</scope>
    <source>
        <strain evidence="4 5">DSM 29873</strain>
    </source>
</reference>
<dbReference type="Pfam" id="PF10150">
    <property type="entry name" value="RNase_E_G"/>
    <property type="match status" value="1"/>
</dbReference>
<dbReference type="GO" id="GO:0003723">
    <property type="term" value="F:RNA binding"/>
    <property type="evidence" value="ECO:0007669"/>
    <property type="project" value="UniProtKB-KW"/>
</dbReference>
<organism evidence="4 5">
    <name type="scientific">Citroniella saccharovorans</name>
    <dbReference type="NCBI Taxonomy" id="2053367"/>
    <lineage>
        <taxon>Bacteria</taxon>
        <taxon>Bacillati</taxon>
        <taxon>Bacillota</taxon>
        <taxon>Tissierellia</taxon>
        <taxon>Tissierellales</taxon>
        <taxon>Peptoniphilaceae</taxon>
        <taxon>Citroniella</taxon>
    </lineage>
</organism>
<dbReference type="RefSeq" id="WP_324620029.1">
    <property type="nucleotide sequence ID" value="NZ_JAYKOT010000003.1"/>
</dbReference>
<dbReference type="EMBL" id="JAYKOT010000003">
    <property type="protein sequence ID" value="MEB3429874.1"/>
    <property type="molecule type" value="Genomic_DNA"/>
</dbReference>
<evidence type="ECO:0000256" key="2">
    <source>
        <dbReference type="ARBA" id="ARBA00022884"/>
    </source>
</evidence>
<name>A0AAW9MRW2_9FIRM</name>
<feature type="domain" description="RNA-binding protein AU-1/Ribonuclease E/G" evidence="3">
    <location>
        <begin position="153"/>
        <end position="262"/>
    </location>
</feature>
<dbReference type="GO" id="GO:0016787">
    <property type="term" value="F:hydrolase activity"/>
    <property type="evidence" value="ECO:0007669"/>
    <property type="project" value="UniProtKB-KW"/>
</dbReference>
<evidence type="ECO:0000313" key="4">
    <source>
        <dbReference type="EMBL" id="MEB3429874.1"/>
    </source>
</evidence>
<evidence type="ECO:0000313" key="5">
    <source>
        <dbReference type="Proteomes" id="UP001357733"/>
    </source>
</evidence>
<comment type="caution">
    <text evidence="4">The sequence shown here is derived from an EMBL/GenBank/DDBJ whole genome shotgun (WGS) entry which is preliminary data.</text>
</comment>
<evidence type="ECO:0000256" key="1">
    <source>
        <dbReference type="ARBA" id="ARBA00022801"/>
    </source>
</evidence>